<feature type="non-terminal residue" evidence="9">
    <location>
        <position position="526"/>
    </location>
</feature>
<dbReference type="PANTHER" id="PTHR47234">
    <property type="match status" value="1"/>
</dbReference>
<protein>
    <submittedName>
        <fullName evidence="9">TonB-dependent receptor</fullName>
    </submittedName>
</protein>
<keyword evidence="3" id="KW-0812">Transmembrane</keyword>
<dbReference type="PANTHER" id="PTHR47234:SF3">
    <property type="entry name" value="SECRETIN_TONB SHORT N-TERMINAL DOMAIN-CONTAINING PROTEIN"/>
    <property type="match status" value="1"/>
</dbReference>
<keyword evidence="6" id="KW-0998">Cell outer membrane</keyword>
<name>A0A3B0YQ73_9ZZZZ</name>
<evidence type="ECO:0000256" key="4">
    <source>
        <dbReference type="ARBA" id="ARBA00023077"/>
    </source>
</evidence>
<keyword evidence="2" id="KW-0813">Transport</keyword>
<dbReference type="SUPFAM" id="SSF56935">
    <property type="entry name" value="Porins"/>
    <property type="match status" value="1"/>
</dbReference>
<feature type="domain" description="TonB-dependent receptor plug" evidence="8">
    <location>
        <begin position="7"/>
        <end position="72"/>
    </location>
</feature>
<keyword evidence="5" id="KW-0472">Membrane</keyword>
<dbReference type="InterPro" id="IPR039426">
    <property type="entry name" value="TonB-dep_rcpt-like"/>
</dbReference>
<dbReference type="InterPro" id="IPR037066">
    <property type="entry name" value="Plug_dom_sf"/>
</dbReference>
<comment type="subcellular location">
    <subcellularLocation>
        <location evidence="1">Cell outer membrane</location>
        <topology evidence="1">Multi-pass membrane protein</topology>
    </subcellularLocation>
</comment>
<sequence length="526" mass="57479">MFVRPATLRNLSPDQTLVMVNGKRRHRSALLAGRTGAQAPDMAVIPSYGISRVEVLRDGAAAQYGSDAIAGVVNVILDTDPGFSVYGQYGQYYQGDGEQFRIGGKAGFELGDDGYIVVTAEYNNTGRTVRSRQRPDAAAFQLANPNIDVRNPAQQWGQPERKSVRIMVNSKIAVDENMNFYAFGTFAGGKGSSDFNWRNPDTSSAFKLSPTVFPNFNLRTIFPGGFTPQFGQDDRDYSAVVGLEGYITPNFTYDASIGYGKNQIVYFMSDTFNPSLGPDSPTTFKPGTLEQEEVNFNLDFVYTLATDAFADDISIAFGAERRNETYSVILGDLASRQIGPGAADGLPATSNGFSGFNDSQVGDFSQNNIGLYLDVEVPVTDKWTVGGAIRFEDYSIFGNTLDVKFSSRYEINDNFAVRATASTGFRAPTPAQLFSERIDQTFDPFNPAQLDTNGRFSSEGAIADLISQRDGVTISSLDAEESNNYTLGFVYNADNGFNVTIDLYQIDIDKRLGTTTNFALTDAERN</sequence>
<dbReference type="EMBL" id="UOFK01000340">
    <property type="protein sequence ID" value="VAW83008.1"/>
    <property type="molecule type" value="Genomic_DNA"/>
</dbReference>
<dbReference type="AlphaFoldDB" id="A0A3B0YQ73"/>
<dbReference type="Pfam" id="PF00593">
    <property type="entry name" value="TonB_dep_Rec_b-barrel"/>
    <property type="match status" value="1"/>
</dbReference>
<keyword evidence="4" id="KW-0798">TonB box</keyword>
<evidence type="ECO:0000259" key="8">
    <source>
        <dbReference type="Pfam" id="PF07715"/>
    </source>
</evidence>
<evidence type="ECO:0000259" key="7">
    <source>
        <dbReference type="Pfam" id="PF00593"/>
    </source>
</evidence>
<gene>
    <name evidence="9" type="ORF">MNBD_GAMMA13-840</name>
</gene>
<dbReference type="InterPro" id="IPR000531">
    <property type="entry name" value="Beta-barrel_TonB"/>
</dbReference>
<organism evidence="9">
    <name type="scientific">hydrothermal vent metagenome</name>
    <dbReference type="NCBI Taxonomy" id="652676"/>
    <lineage>
        <taxon>unclassified sequences</taxon>
        <taxon>metagenomes</taxon>
        <taxon>ecological metagenomes</taxon>
    </lineage>
</organism>
<dbReference type="PROSITE" id="PS52016">
    <property type="entry name" value="TONB_DEPENDENT_REC_3"/>
    <property type="match status" value="1"/>
</dbReference>
<evidence type="ECO:0000256" key="5">
    <source>
        <dbReference type="ARBA" id="ARBA00023136"/>
    </source>
</evidence>
<proteinExistence type="predicted"/>
<evidence type="ECO:0000256" key="6">
    <source>
        <dbReference type="ARBA" id="ARBA00023237"/>
    </source>
</evidence>
<evidence type="ECO:0000256" key="2">
    <source>
        <dbReference type="ARBA" id="ARBA00022448"/>
    </source>
</evidence>
<dbReference type="GO" id="GO:0009279">
    <property type="term" value="C:cell outer membrane"/>
    <property type="evidence" value="ECO:0007669"/>
    <property type="project" value="UniProtKB-SubCell"/>
</dbReference>
<accession>A0A3B0YQ73</accession>
<dbReference type="Gene3D" id="2.170.130.10">
    <property type="entry name" value="TonB-dependent receptor, plug domain"/>
    <property type="match status" value="1"/>
</dbReference>
<evidence type="ECO:0000313" key="9">
    <source>
        <dbReference type="EMBL" id="VAW83008.1"/>
    </source>
</evidence>
<evidence type="ECO:0000256" key="1">
    <source>
        <dbReference type="ARBA" id="ARBA00004571"/>
    </source>
</evidence>
<dbReference type="InterPro" id="IPR036942">
    <property type="entry name" value="Beta-barrel_TonB_sf"/>
</dbReference>
<keyword evidence="9" id="KW-0675">Receptor</keyword>
<dbReference type="Pfam" id="PF07715">
    <property type="entry name" value="Plug"/>
    <property type="match status" value="1"/>
</dbReference>
<evidence type="ECO:0000256" key="3">
    <source>
        <dbReference type="ARBA" id="ARBA00022692"/>
    </source>
</evidence>
<dbReference type="Gene3D" id="2.40.170.20">
    <property type="entry name" value="TonB-dependent receptor, beta-barrel domain"/>
    <property type="match status" value="1"/>
</dbReference>
<feature type="domain" description="TonB-dependent receptor-like beta-barrel" evidence="7">
    <location>
        <begin position="187"/>
        <end position="517"/>
    </location>
</feature>
<reference evidence="9" key="1">
    <citation type="submission" date="2018-06" db="EMBL/GenBank/DDBJ databases">
        <authorList>
            <person name="Zhirakovskaya E."/>
        </authorList>
    </citation>
    <scope>NUCLEOTIDE SEQUENCE</scope>
</reference>
<dbReference type="InterPro" id="IPR012910">
    <property type="entry name" value="Plug_dom"/>
</dbReference>